<dbReference type="InterPro" id="IPR002575">
    <property type="entry name" value="Aminoglycoside_PTrfase"/>
</dbReference>
<dbReference type="AlphaFoldDB" id="A0A7S2JQQ5"/>
<dbReference type="EMBL" id="HBGU01085869">
    <property type="protein sequence ID" value="CAD9554857.1"/>
    <property type="molecule type" value="Transcribed_RNA"/>
</dbReference>
<feature type="region of interest" description="Disordered" evidence="2">
    <location>
        <begin position="1"/>
        <end position="20"/>
    </location>
</feature>
<feature type="coiled-coil region" evidence="1">
    <location>
        <begin position="430"/>
        <end position="464"/>
    </location>
</feature>
<dbReference type="Gene3D" id="3.90.1200.10">
    <property type="match status" value="1"/>
</dbReference>
<dbReference type="PANTHER" id="PTHR11012">
    <property type="entry name" value="PROTEIN KINASE-LIKE DOMAIN-CONTAINING"/>
    <property type="match status" value="1"/>
</dbReference>
<evidence type="ECO:0000256" key="1">
    <source>
        <dbReference type="SAM" id="Coils"/>
    </source>
</evidence>
<sequence length="480" mass="52977">MSAVALERSDLSDPSTWKMAPTDETSLETRILAGLRSKGYPATSVSLDSKKLKGGYICDTMRVLIDYSTAPNKTELASDTNVNVLPKSVLARPSSAILKIASPLSNDHDVALRLRLYEREWHFYEHIAARVPVRVPAHLGSVKDEATGLITEGVLLEDLEIPGAELCPKMDDAGVLQTVAHIARQHAQFWNDPQLSSGALGIKPHNSPWYQPGWGNDLADYWPRFETKWRARAGGDAMGPGLPEEAFAIGKRIVECFGWVQDELSSKPHTFNHGDVKPPNMFMMPGGVPAFIDWQYTAVGKGCQDVVFFLIEGYDVNECRRLEPIVMKAYHASLVHNGVSDYSMDDLTHDWKLACMHFPLYVALWFGTTPDEQLVDPGFPRRFVPRAFDAILRNRAHELLPVGHHLAIGMPPEPPSSHVEDVFSAAPAKLEDCQTALYEARAALAEMRRQRDTYKNALDAITAVAAAATAKSGVRSPSSP</sequence>
<dbReference type="InterPro" id="IPR011009">
    <property type="entry name" value="Kinase-like_dom_sf"/>
</dbReference>
<feature type="domain" description="Aminoglycoside phosphotransferase" evidence="3">
    <location>
        <begin position="116"/>
        <end position="319"/>
    </location>
</feature>
<name>A0A7S2JQQ5_9EUKA</name>
<protein>
    <recommendedName>
        <fullName evidence="3">Aminoglycoside phosphotransferase domain-containing protein</fullName>
    </recommendedName>
</protein>
<accession>A0A7S2JQQ5</accession>
<dbReference type="SUPFAM" id="SSF56112">
    <property type="entry name" value="Protein kinase-like (PK-like)"/>
    <property type="match status" value="1"/>
</dbReference>
<organism evidence="4">
    <name type="scientific">Haptolina brevifila</name>
    <dbReference type="NCBI Taxonomy" id="156173"/>
    <lineage>
        <taxon>Eukaryota</taxon>
        <taxon>Haptista</taxon>
        <taxon>Haptophyta</taxon>
        <taxon>Prymnesiophyceae</taxon>
        <taxon>Prymnesiales</taxon>
        <taxon>Prymnesiaceae</taxon>
        <taxon>Haptolina</taxon>
    </lineage>
</organism>
<evidence type="ECO:0000259" key="3">
    <source>
        <dbReference type="Pfam" id="PF01636"/>
    </source>
</evidence>
<proteinExistence type="predicted"/>
<evidence type="ECO:0000256" key="2">
    <source>
        <dbReference type="SAM" id="MobiDB-lite"/>
    </source>
</evidence>
<gene>
    <name evidence="4" type="ORF">CBRE1094_LOCUS46879</name>
</gene>
<reference evidence="4" key="1">
    <citation type="submission" date="2021-01" db="EMBL/GenBank/DDBJ databases">
        <authorList>
            <person name="Corre E."/>
            <person name="Pelletier E."/>
            <person name="Niang G."/>
            <person name="Scheremetjew M."/>
            <person name="Finn R."/>
            <person name="Kale V."/>
            <person name="Holt S."/>
            <person name="Cochrane G."/>
            <person name="Meng A."/>
            <person name="Brown T."/>
            <person name="Cohen L."/>
        </authorList>
    </citation>
    <scope>NUCLEOTIDE SEQUENCE</scope>
    <source>
        <strain evidence="4">UTEX LB 985</strain>
    </source>
</reference>
<dbReference type="PANTHER" id="PTHR11012:SF30">
    <property type="entry name" value="PROTEIN KINASE-LIKE DOMAIN-CONTAINING"/>
    <property type="match status" value="1"/>
</dbReference>
<dbReference type="Pfam" id="PF01636">
    <property type="entry name" value="APH"/>
    <property type="match status" value="1"/>
</dbReference>
<keyword evidence="1" id="KW-0175">Coiled coil</keyword>
<evidence type="ECO:0000313" key="4">
    <source>
        <dbReference type="EMBL" id="CAD9554857.1"/>
    </source>
</evidence>